<evidence type="ECO:0000256" key="13">
    <source>
        <dbReference type="ARBA" id="ARBA00047712"/>
    </source>
</evidence>
<comment type="subunit">
    <text evidence="12">Composed of 13 different subunits. Subunits NuoCD, E, F, and G constitute the peripheral sector of the complex.</text>
</comment>
<accession>A0A3A4N6G8</accession>
<evidence type="ECO:0000259" key="16">
    <source>
        <dbReference type="PROSITE" id="PS51669"/>
    </source>
</evidence>
<dbReference type="CDD" id="cd00207">
    <property type="entry name" value="fer2"/>
    <property type="match status" value="1"/>
</dbReference>
<dbReference type="GO" id="GO:0042773">
    <property type="term" value="P:ATP synthesis coupled electron transport"/>
    <property type="evidence" value="ECO:0007669"/>
    <property type="project" value="InterPro"/>
</dbReference>
<dbReference type="InterPro" id="IPR001041">
    <property type="entry name" value="2Fe-2S_ferredoxin-type"/>
</dbReference>
<dbReference type="InterPro" id="IPR054351">
    <property type="entry name" value="NADH_UbQ_OxRdtase_ferredoxin"/>
</dbReference>
<evidence type="ECO:0000256" key="6">
    <source>
        <dbReference type="ARBA" id="ARBA00022723"/>
    </source>
</evidence>
<dbReference type="Pfam" id="PF22117">
    <property type="entry name" value="Fer4_Nqo3"/>
    <property type="match status" value="1"/>
</dbReference>
<dbReference type="InterPro" id="IPR006656">
    <property type="entry name" value="Mopterin_OxRdtase"/>
</dbReference>
<dbReference type="Gene3D" id="3.30.200.210">
    <property type="match status" value="1"/>
</dbReference>
<keyword evidence="3 14" id="KW-0004">4Fe-4S</keyword>
<feature type="domain" description="2Fe-2S ferredoxin-type" evidence="15">
    <location>
        <begin position="1"/>
        <end position="83"/>
    </location>
</feature>
<evidence type="ECO:0000313" key="19">
    <source>
        <dbReference type="Proteomes" id="UP000265882"/>
    </source>
</evidence>
<evidence type="ECO:0000259" key="17">
    <source>
        <dbReference type="PROSITE" id="PS51839"/>
    </source>
</evidence>
<evidence type="ECO:0000256" key="1">
    <source>
        <dbReference type="ARBA" id="ARBA00001966"/>
    </source>
</evidence>
<dbReference type="Gene3D" id="3.10.20.740">
    <property type="match status" value="1"/>
</dbReference>
<evidence type="ECO:0000256" key="14">
    <source>
        <dbReference type="RuleBase" id="RU003525"/>
    </source>
</evidence>
<dbReference type="SMART" id="SM00926">
    <property type="entry name" value="Molybdop_Fe4S4"/>
    <property type="match status" value="1"/>
</dbReference>
<dbReference type="Proteomes" id="UP000265882">
    <property type="component" value="Unassembled WGS sequence"/>
</dbReference>
<keyword evidence="18" id="KW-0560">Oxidoreductase</keyword>
<dbReference type="PROSITE" id="PS00641">
    <property type="entry name" value="COMPLEX1_75K_1"/>
    <property type="match status" value="1"/>
</dbReference>
<evidence type="ECO:0000256" key="8">
    <source>
        <dbReference type="ARBA" id="ARBA00023004"/>
    </source>
</evidence>
<evidence type="ECO:0000256" key="2">
    <source>
        <dbReference type="ARBA" id="ARBA00005404"/>
    </source>
</evidence>
<dbReference type="PROSITE" id="PS00642">
    <property type="entry name" value="COMPLEX1_75K_2"/>
    <property type="match status" value="1"/>
</dbReference>
<dbReference type="CDD" id="cd02788">
    <property type="entry name" value="MopB_CT_NDH-1_NuoG2-N7"/>
    <property type="match status" value="1"/>
</dbReference>
<dbReference type="PROSITE" id="PS51085">
    <property type="entry name" value="2FE2S_FER_2"/>
    <property type="match status" value="1"/>
</dbReference>
<dbReference type="Pfam" id="PF04879">
    <property type="entry name" value="Molybdop_Fe4S4"/>
    <property type="match status" value="1"/>
</dbReference>
<dbReference type="NCBIfam" id="TIGR01973">
    <property type="entry name" value="NuoG"/>
    <property type="match status" value="1"/>
</dbReference>
<dbReference type="InterPro" id="IPR006963">
    <property type="entry name" value="Mopterin_OxRdtase_4Fe-4S_dom"/>
</dbReference>
<dbReference type="PANTHER" id="PTHR43105:SF10">
    <property type="entry name" value="NADH-QUINONE OXIDOREDUCTASE SUBUNIT G"/>
    <property type="match status" value="1"/>
</dbReference>
<dbReference type="PROSITE" id="PS51669">
    <property type="entry name" value="4FE4S_MOW_BIS_MGD"/>
    <property type="match status" value="1"/>
</dbReference>
<keyword evidence="8 14" id="KW-0408">Iron</keyword>
<dbReference type="PROSITE" id="PS00643">
    <property type="entry name" value="COMPLEX1_75K_3"/>
    <property type="match status" value="1"/>
</dbReference>
<dbReference type="Gene3D" id="2.40.40.20">
    <property type="match status" value="1"/>
</dbReference>
<dbReference type="GO" id="GO:0008137">
    <property type="term" value="F:NADH dehydrogenase (ubiquinone) activity"/>
    <property type="evidence" value="ECO:0007669"/>
    <property type="project" value="UniProtKB-UniRule"/>
</dbReference>
<evidence type="ECO:0000313" key="18">
    <source>
        <dbReference type="EMBL" id="RJP17408.1"/>
    </source>
</evidence>
<dbReference type="EMBL" id="QZKU01000115">
    <property type="protein sequence ID" value="RJP17408.1"/>
    <property type="molecule type" value="Genomic_DNA"/>
</dbReference>
<dbReference type="InterPro" id="IPR050123">
    <property type="entry name" value="Prok_molybdopt-oxidoreductase"/>
</dbReference>
<evidence type="ECO:0000256" key="11">
    <source>
        <dbReference type="ARBA" id="ARBA00023075"/>
    </source>
</evidence>
<dbReference type="GO" id="GO:0003954">
    <property type="term" value="F:NADH dehydrogenase activity"/>
    <property type="evidence" value="ECO:0007669"/>
    <property type="project" value="TreeGrafter"/>
</dbReference>
<dbReference type="GO" id="GO:0046872">
    <property type="term" value="F:metal ion binding"/>
    <property type="evidence" value="ECO:0007669"/>
    <property type="project" value="UniProtKB-UniRule"/>
</dbReference>
<dbReference type="SMART" id="SM00929">
    <property type="entry name" value="NADH-G_4Fe-4S_3"/>
    <property type="match status" value="1"/>
</dbReference>
<dbReference type="GO" id="GO:0051537">
    <property type="term" value="F:2 iron, 2 sulfur cluster binding"/>
    <property type="evidence" value="ECO:0007669"/>
    <property type="project" value="UniProtKB-UniRule"/>
</dbReference>
<dbReference type="Gene3D" id="3.40.50.740">
    <property type="match status" value="1"/>
</dbReference>
<comment type="cofactor">
    <cofactor evidence="1 14">
        <name>[4Fe-4S] cluster</name>
        <dbReference type="ChEBI" id="CHEBI:49883"/>
    </cofactor>
</comment>
<dbReference type="GO" id="GO:0048038">
    <property type="term" value="F:quinone binding"/>
    <property type="evidence" value="ECO:0007669"/>
    <property type="project" value="UniProtKB-UniRule"/>
</dbReference>
<evidence type="ECO:0000256" key="10">
    <source>
        <dbReference type="ARBA" id="ARBA00023027"/>
    </source>
</evidence>
<dbReference type="FunFam" id="3.10.20.740:FF:000002">
    <property type="entry name" value="NADH-quinone oxidoreductase"/>
    <property type="match status" value="1"/>
</dbReference>
<dbReference type="InterPro" id="IPR009010">
    <property type="entry name" value="Asp_de-COase-like_dom_sf"/>
</dbReference>
<keyword evidence="6 14" id="KW-0479">Metal-binding</keyword>
<comment type="catalytic activity">
    <reaction evidence="13 14">
        <text>a quinone + NADH + 5 H(+)(in) = a quinol + NAD(+) + 4 H(+)(out)</text>
        <dbReference type="Rhea" id="RHEA:57888"/>
        <dbReference type="ChEBI" id="CHEBI:15378"/>
        <dbReference type="ChEBI" id="CHEBI:24646"/>
        <dbReference type="ChEBI" id="CHEBI:57540"/>
        <dbReference type="ChEBI" id="CHEBI:57945"/>
        <dbReference type="ChEBI" id="CHEBI:132124"/>
    </reaction>
</comment>
<protein>
    <recommendedName>
        <fullName evidence="14">NADH-quinone oxidoreductase</fullName>
        <ecNumber evidence="14">7.1.1.-</ecNumber>
    </recommendedName>
</protein>
<reference evidence="18 19" key="1">
    <citation type="journal article" date="2017" name="ISME J.">
        <title>Energy and carbon metabolisms in a deep terrestrial subsurface fluid microbial community.</title>
        <authorList>
            <person name="Momper L."/>
            <person name="Jungbluth S.P."/>
            <person name="Lee M.D."/>
            <person name="Amend J.P."/>
        </authorList>
    </citation>
    <scope>NUCLEOTIDE SEQUENCE [LARGE SCALE GENOMIC DNA]</scope>
    <source>
        <strain evidence="18">SURF_5</strain>
    </source>
</reference>
<dbReference type="InterPro" id="IPR036010">
    <property type="entry name" value="2Fe-2S_ferredoxin-like_sf"/>
</dbReference>
<evidence type="ECO:0000259" key="15">
    <source>
        <dbReference type="PROSITE" id="PS51085"/>
    </source>
</evidence>
<dbReference type="SUPFAM" id="SSF53706">
    <property type="entry name" value="Formate dehydrogenase/DMSO reductase, domains 1-3"/>
    <property type="match status" value="1"/>
</dbReference>
<dbReference type="PANTHER" id="PTHR43105">
    <property type="entry name" value="RESPIRATORY NITRATE REDUCTASE"/>
    <property type="match status" value="1"/>
</dbReference>
<dbReference type="GO" id="GO:0016020">
    <property type="term" value="C:membrane"/>
    <property type="evidence" value="ECO:0007669"/>
    <property type="project" value="InterPro"/>
</dbReference>
<dbReference type="InterPro" id="IPR010228">
    <property type="entry name" value="NADH_UbQ_OxRdtase_Gsu"/>
</dbReference>
<dbReference type="PROSITE" id="PS51839">
    <property type="entry name" value="4FE4S_HC3"/>
    <property type="match status" value="1"/>
</dbReference>
<keyword evidence="5 14" id="KW-0874">Quinone</keyword>
<keyword evidence="9 14" id="KW-0411">Iron-sulfur</keyword>
<dbReference type="Pfam" id="PF00384">
    <property type="entry name" value="Molybdopterin"/>
    <property type="match status" value="2"/>
</dbReference>
<dbReference type="SUPFAM" id="SSF50692">
    <property type="entry name" value="ADC-like"/>
    <property type="match status" value="1"/>
</dbReference>
<organism evidence="18 19">
    <name type="scientific">Abyssobacteria bacterium (strain SURF_5)</name>
    <dbReference type="NCBI Taxonomy" id="2093360"/>
    <lineage>
        <taxon>Bacteria</taxon>
        <taxon>Pseudomonadati</taxon>
        <taxon>Candidatus Hydrogenedentota</taxon>
        <taxon>Candidatus Abyssobacteria</taxon>
    </lineage>
</organism>
<dbReference type="AlphaFoldDB" id="A0A3A4N6G8"/>
<dbReference type="InterPro" id="IPR006655">
    <property type="entry name" value="Mopterin_OxRdtase_prok_CS"/>
</dbReference>
<dbReference type="GO" id="GO:0051539">
    <property type="term" value="F:4 iron, 4 sulfur cluster binding"/>
    <property type="evidence" value="ECO:0007669"/>
    <property type="project" value="UniProtKB-KW"/>
</dbReference>
<dbReference type="EC" id="7.1.1.-" evidence="14"/>
<dbReference type="CDD" id="cd02771">
    <property type="entry name" value="MopB_NDH-1_NuoG2-N7"/>
    <property type="match status" value="1"/>
</dbReference>
<comment type="caution">
    <text evidence="18">The sequence shown here is derived from an EMBL/GenBank/DDBJ whole genome shotgun (WGS) entry which is preliminary data.</text>
</comment>
<keyword evidence="11" id="KW-0830">Ubiquinone</keyword>
<evidence type="ECO:0000256" key="12">
    <source>
        <dbReference type="ARBA" id="ARBA00026021"/>
    </source>
</evidence>
<name>A0A3A4N6G8_ABYX5</name>
<keyword evidence="4 14" id="KW-0001">2Fe-2S</keyword>
<dbReference type="Pfam" id="PF10588">
    <property type="entry name" value="NADH-G_4Fe-4S_3"/>
    <property type="match status" value="1"/>
</dbReference>
<evidence type="ECO:0000256" key="5">
    <source>
        <dbReference type="ARBA" id="ARBA00022719"/>
    </source>
</evidence>
<evidence type="ECO:0000256" key="9">
    <source>
        <dbReference type="ARBA" id="ARBA00023014"/>
    </source>
</evidence>
<dbReference type="SUPFAM" id="SSF54862">
    <property type="entry name" value="4Fe-4S ferredoxins"/>
    <property type="match status" value="1"/>
</dbReference>
<dbReference type="Pfam" id="PF13510">
    <property type="entry name" value="Fer2_4"/>
    <property type="match status" value="1"/>
</dbReference>
<keyword evidence="10 14" id="KW-0520">NAD</keyword>
<comment type="similarity">
    <text evidence="2 14">Belongs to the complex I 75 kDa subunit family.</text>
</comment>
<comment type="cofactor">
    <cofactor evidence="14">
        <name>[2Fe-2S] cluster</name>
        <dbReference type="ChEBI" id="CHEBI:190135"/>
    </cofactor>
    <text evidence="14">Binds 1 [2Fe-2S] cluster per subunit.</text>
</comment>
<feature type="domain" description="4Fe-4S His(Cys)3-ligated-type" evidence="17">
    <location>
        <begin position="83"/>
        <end position="122"/>
    </location>
</feature>
<proteinExistence type="inferred from homology"/>
<sequence length="911" mass="100412">MPVIYIENAPYEVKDGQNLLAASLSLGFNVPYFCWHPAMHSIGACRLCAVKQFRDENDHKGKIVMSCMTPATEGTRISISDPDAVKFRKSVIEWLMVNHPHDCPVCDEGGECHLQDMTLLTGHVYRRFRFKKRTYRNQYLGPFINHEMNRCIQCYRCVRFYCDYAGGRDLNVFGWHDNVYFGRHEDGFLQSEFAGNLVEVCPTGVFTDKTLKQHYARKWDLQTAPSVCVHCSLGCNTIPGERYGMLRRIRNRYNREVNGYFLCDRGRFGYEFVNHSARIKQPLIRRNGNLEPIARENILSELEPIIKSEAHIIGIGSPRASVEANYALRALVGPENFYQGTTQIEFDAVSLMVDVLRRGPAPSASLHDVERADAVLVLGEDVPNTAPIAALALRQSVMKKPLAISRQMKIDDWHDMAMREAIQDDYGPCFVAAPRATRLDDIATAVYRAAPDDIARFGFAVAHELDAQAPAVPDLSDDALGLAKRAAVALRNAERPLVVSGSGCMNASLIEAAARVAFALDSVGKSSNIFLVPSSCNSMGAAMLGGKPLDEVMEAAEKGAVDTAIILENDLYSKLGFARAEKFLSAVGKVIVLDSLATFTTERADIVLPAATFAESDGTLMNNEARAQRFFKVLAPEADVQESWRWLSDLLSFSGNNHHAGWKTLDELIADIAAHVRIFRLLPEVAPPADFRISGQKVPRQPHRYSGRTAMHAHIAVHEAEPPEDIDSPLAFTMEGYQSQPPSSLIAHFWAPYWNSIQSVTKFQSEVNGELAGGDPGKRLIEPARDKSITLPGRVPAALKVRSGEVLVVPAYHVFGSEELSSRAAGIAQLSPAPYVALNQADAEAQRLTDGDALELEISGKSHRLFLKVDPSLPPGVAALPAGLSGVPWDRSPFWYELKKMKKVSANVGDG</sequence>
<dbReference type="InterPro" id="IPR000283">
    <property type="entry name" value="NADH_UbQ_OxRdtase_75kDa_su_CS"/>
</dbReference>
<comment type="function">
    <text evidence="14">NDH-1 shuttles electrons from NADH, via FMN and iron-sulfur (Fe-S) centers, to quinones in the respiratory chain. Couples the redox reaction to proton translocation (for every two electrons transferred, four hydrogen ions are translocated across the cytoplasmic membrane), and thus conserves the redox energy in a proton gradient.</text>
</comment>
<evidence type="ECO:0000256" key="3">
    <source>
        <dbReference type="ARBA" id="ARBA00022485"/>
    </source>
</evidence>
<evidence type="ECO:0000256" key="4">
    <source>
        <dbReference type="ARBA" id="ARBA00022714"/>
    </source>
</evidence>
<keyword evidence="7 14" id="KW-1278">Translocase</keyword>
<dbReference type="PROSITE" id="PS00490">
    <property type="entry name" value="MOLYBDOPTERIN_PROK_2"/>
    <property type="match status" value="1"/>
</dbReference>
<gene>
    <name evidence="18" type="primary">nuoG</name>
    <name evidence="18" type="ORF">C4520_16730</name>
</gene>
<dbReference type="SUPFAM" id="SSF54292">
    <property type="entry name" value="2Fe-2S ferredoxin-like"/>
    <property type="match status" value="1"/>
</dbReference>
<evidence type="ECO:0000256" key="7">
    <source>
        <dbReference type="ARBA" id="ARBA00022967"/>
    </source>
</evidence>
<dbReference type="InterPro" id="IPR019574">
    <property type="entry name" value="NADH_UbQ_OxRdtase_Gsu_4Fe4S-bd"/>
</dbReference>
<feature type="domain" description="4Fe-4S Mo/W bis-MGD-type" evidence="16">
    <location>
        <begin position="221"/>
        <end position="277"/>
    </location>
</feature>